<reference evidence="1" key="1">
    <citation type="submission" date="2023-03" db="EMBL/GenBank/DDBJ databases">
        <title>Massive genome expansion in bonnet fungi (Mycena s.s.) driven by repeated elements and novel gene families across ecological guilds.</title>
        <authorList>
            <consortium name="Lawrence Berkeley National Laboratory"/>
            <person name="Harder C.B."/>
            <person name="Miyauchi S."/>
            <person name="Viragh M."/>
            <person name="Kuo A."/>
            <person name="Thoen E."/>
            <person name="Andreopoulos B."/>
            <person name="Lu D."/>
            <person name="Skrede I."/>
            <person name="Drula E."/>
            <person name="Henrissat B."/>
            <person name="Morin E."/>
            <person name="Kohler A."/>
            <person name="Barry K."/>
            <person name="LaButti K."/>
            <person name="Morin E."/>
            <person name="Salamov A."/>
            <person name="Lipzen A."/>
            <person name="Mereny Z."/>
            <person name="Hegedus B."/>
            <person name="Baldrian P."/>
            <person name="Stursova M."/>
            <person name="Weitz H."/>
            <person name="Taylor A."/>
            <person name="Grigoriev I.V."/>
            <person name="Nagy L.G."/>
            <person name="Martin F."/>
            <person name="Kauserud H."/>
        </authorList>
    </citation>
    <scope>NUCLEOTIDE SEQUENCE</scope>
    <source>
        <strain evidence="1">CBHHK182m</strain>
    </source>
</reference>
<protein>
    <submittedName>
        <fullName evidence="1">Uncharacterized protein</fullName>
    </submittedName>
</protein>
<accession>A0AAD7P228</accession>
<dbReference type="Gene3D" id="3.80.10.10">
    <property type="entry name" value="Ribonuclease Inhibitor"/>
    <property type="match status" value="1"/>
</dbReference>
<evidence type="ECO:0000313" key="2">
    <source>
        <dbReference type="Proteomes" id="UP001215598"/>
    </source>
</evidence>
<dbReference type="Proteomes" id="UP001215598">
    <property type="component" value="Unassembled WGS sequence"/>
</dbReference>
<evidence type="ECO:0000313" key="1">
    <source>
        <dbReference type="EMBL" id="KAJ7784347.1"/>
    </source>
</evidence>
<proteinExistence type="predicted"/>
<dbReference type="AlphaFoldDB" id="A0AAD7P228"/>
<name>A0AAD7P228_9AGAR</name>
<keyword evidence="2" id="KW-1185">Reference proteome</keyword>
<dbReference type="InterPro" id="IPR032675">
    <property type="entry name" value="LRR_dom_sf"/>
</dbReference>
<gene>
    <name evidence="1" type="ORF">B0H16DRAFT_1492190</name>
</gene>
<sequence>MFSRLKLGPRRKDLSSGQVEKLLSEDFPEMIQHVHELVLRRKDSISTPRVKWPVLPQLPALRRICISNAWSTVGSHLLLSSPSLVHFHVHSVFDIELPSMLAALPHTLKSLVLEKIGDMQLARVEDGLRLQAVAPPMHLESLTIEAFRTARDGSDLHSVLSDPRSRVVLSDLRHLAFITKNLMLSSPCSILRGCANALNHLEFRFCSEIPETTVFLDGFGYSTDPFFDQPLTSTFPLLRTITFIFPSAPHPAPISRLPGILTIANGLKCPSLKEVILHLHVRIRANRAWWDSGFPALDAVLSHIPTLTKVSVLIRIVTRGRHSIAEHSAGVRSVMPLTEARGILRIERRFPIY</sequence>
<organism evidence="1 2">
    <name type="scientific">Mycena metata</name>
    <dbReference type="NCBI Taxonomy" id="1033252"/>
    <lineage>
        <taxon>Eukaryota</taxon>
        <taxon>Fungi</taxon>
        <taxon>Dikarya</taxon>
        <taxon>Basidiomycota</taxon>
        <taxon>Agaricomycotina</taxon>
        <taxon>Agaricomycetes</taxon>
        <taxon>Agaricomycetidae</taxon>
        <taxon>Agaricales</taxon>
        <taxon>Marasmiineae</taxon>
        <taxon>Mycenaceae</taxon>
        <taxon>Mycena</taxon>
    </lineage>
</organism>
<dbReference type="EMBL" id="JARKIB010000002">
    <property type="protein sequence ID" value="KAJ7784347.1"/>
    <property type="molecule type" value="Genomic_DNA"/>
</dbReference>
<comment type="caution">
    <text evidence="1">The sequence shown here is derived from an EMBL/GenBank/DDBJ whole genome shotgun (WGS) entry which is preliminary data.</text>
</comment>